<dbReference type="Gene3D" id="2.120.10.30">
    <property type="entry name" value="TolB, C-terminal domain"/>
    <property type="match status" value="1"/>
</dbReference>
<reference evidence="2" key="1">
    <citation type="submission" date="2018-05" db="EMBL/GenBank/DDBJ databases">
        <authorList>
            <person name="Lanie J.A."/>
            <person name="Ng W.-L."/>
            <person name="Kazmierczak K.M."/>
            <person name="Andrzejewski T.M."/>
            <person name="Davidsen T.M."/>
            <person name="Wayne K.J."/>
            <person name="Tettelin H."/>
            <person name="Glass J.I."/>
            <person name="Rusch D."/>
            <person name="Podicherti R."/>
            <person name="Tsui H.-C.T."/>
            <person name="Winkler M.E."/>
        </authorList>
    </citation>
    <scope>NUCLEOTIDE SEQUENCE</scope>
</reference>
<dbReference type="AlphaFoldDB" id="A0A382QPK5"/>
<organism evidence="2">
    <name type="scientific">marine metagenome</name>
    <dbReference type="NCBI Taxonomy" id="408172"/>
    <lineage>
        <taxon>unclassified sequences</taxon>
        <taxon>metagenomes</taxon>
        <taxon>ecological metagenomes</taxon>
    </lineage>
</organism>
<dbReference type="PANTHER" id="PTHR36842">
    <property type="entry name" value="PROTEIN TOLB HOMOLOG"/>
    <property type="match status" value="1"/>
</dbReference>
<evidence type="ECO:0000256" key="1">
    <source>
        <dbReference type="ARBA" id="ARBA00009820"/>
    </source>
</evidence>
<dbReference type="PANTHER" id="PTHR36842:SF1">
    <property type="entry name" value="PROTEIN TOLB"/>
    <property type="match status" value="1"/>
</dbReference>
<dbReference type="EMBL" id="UINC01116001">
    <property type="protein sequence ID" value="SVC87434.1"/>
    <property type="molecule type" value="Genomic_DNA"/>
</dbReference>
<dbReference type="Gene3D" id="2.120.10.60">
    <property type="entry name" value="Tricorn protease N-terminal domain"/>
    <property type="match status" value="1"/>
</dbReference>
<dbReference type="SUPFAM" id="SSF82171">
    <property type="entry name" value="DPP6 N-terminal domain-like"/>
    <property type="match status" value="1"/>
</dbReference>
<accession>A0A382QPK5</accession>
<name>A0A382QPK5_9ZZZZ</name>
<protein>
    <recommendedName>
        <fullName evidence="3">Dipeptidylpeptidase IV N-terminal domain-containing protein</fullName>
    </recommendedName>
</protein>
<sequence>YDFATNEFKSLCVEDYGCRSPLWKPDGSGFYFVCDKDGCFNLWEKELASDEEKQLTFFKENSVILPRISRNGETIVFRNLFDFYRFHPSTGNEPTKINLWCRQDAMRKSSRRRWYDSIWNNEARRGIGWADDFLEVAFTTGGDLWVMDTILREPKLICSDTRSHETEVVFGHENLETWFLRDFGNRTEIWKAKRKNSEKYWFENEDFELSCFSAKKDRTNKNRLSLSPDGKTLAYCRATGELVVTPTDKFVPRAILPSTVFPGYDWSPDGRWLAVQSKDSEDNWDVWIVSVSGEVEPFNLSRHPSWDGTPRWSPDGHMLAFVGKRGRND</sequence>
<comment type="similarity">
    <text evidence="1">Belongs to the TolB family.</text>
</comment>
<evidence type="ECO:0000313" key="2">
    <source>
        <dbReference type="EMBL" id="SVC87434.1"/>
    </source>
</evidence>
<evidence type="ECO:0008006" key="3">
    <source>
        <dbReference type="Google" id="ProtNLM"/>
    </source>
</evidence>
<feature type="non-terminal residue" evidence="2">
    <location>
        <position position="1"/>
    </location>
</feature>
<dbReference type="Pfam" id="PF07676">
    <property type="entry name" value="PD40"/>
    <property type="match status" value="2"/>
</dbReference>
<dbReference type="InterPro" id="IPR011042">
    <property type="entry name" value="6-blade_b-propeller_TolB-like"/>
</dbReference>
<proteinExistence type="inferred from homology"/>
<gene>
    <name evidence="2" type="ORF">METZ01_LOCUS340288</name>
</gene>
<feature type="non-terminal residue" evidence="2">
    <location>
        <position position="329"/>
    </location>
</feature>
<dbReference type="InterPro" id="IPR011659">
    <property type="entry name" value="WD40"/>
</dbReference>